<dbReference type="AlphaFoldDB" id="A0A9J6QYN4"/>
<feature type="transmembrane region" description="Helical" evidence="6">
    <location>
        <begin position="560"/>
        <end position="581"/>
    </location>
</feature>
<evidence type="ECO:0000256" key="4">
    <source>
        <dbReference type="ARBA" id="ARBA00022989"/>
    </source>
</evidence>
<feature type="transmembrane region" description="Helical" evidence="6">
    <location>
        <begin position="151"/>
        <end position="170"/>
    </location>
</feature>
<keyword evidence="9" id="KW-1185">Reference proteome</keyword>
<dbReference type="Pfam" id="PF02687">
    <property type="entry name" value="FtsX"/>
    <property type="match status" value="1"/>
</dbReference>
<keyword evidence="2 6" id="KW-1003">Cell membrane</keyword>
<evidence type="ECO:0000313" key="9">
    <source>
        <dbReference type="Proteomes" id="UP001065549"/>
    </source>
</evidence>
<dbReference type="GO" id="GO:0005886">
    <property type="term" value="C:plasma membrane"/>
    <property type="evidence" value="ECO:0007669"/>
    <property type="project" value="UniProtKB-SubCell"/>
</dbReference>
<feature type="transmembrane region" description="Helical" evidence="6">
    <location>
        <begin position="203"/>
        <end position="228"/>
    </location>
</feature>
<comment type="caution">
    <text evidence="8">The sequence shown here is derived from an EMBL/GenBank/DDBJ whole genome shotgun (WGS) entry which is preliminary data.</text>
</comment>
<dbReference type="InterPro" id="IPR052536">
    <property type="entry name" value="ABC-4_Integral_Memb_Prot"/>
</dbReference>
<name>A0A9J6QYN4_9FIRM</name>
<protein>
    <submittedName>
        <fullName evidence="8">FtsX-like permease family protein</fullName>
    </submittedName>
</protein>
<dbReference type="PIRSF" id="PIRSF018968">
    <property type="entry name" value="ABC_permease_BceB"/>
    <property type="match status" value="1"/>
</dbReference>
<feature type="transmembrane region" description="Helical" evidence="6">
    <location>
        <begin position="648"/>
        <end position="668"/>
    </location>
</feature>
<feature type="transmembrane region" description="Helical" evidence="6">
    <location>
        <begin position="234"/>
        <end position="256"/>
    </location>
</feature>
<evidence type="ECO:0000256" key="1">
    <source>
        <dbReference type="ARBA" id="ARBA00004651"/>
    </source>
</evidence>
<dbReference type="GO" id="GO:0055085">
    <property type="term" value="P:transmembrane transport"/>
    <property type="evidence" value="ECO:0007669"/>
    <property type="project" value="UniProtKB-UniRule"/>
</dbReference>
<keyword evidence="5 6" id="KW-0472">Membrane</keyword>
<dbReference type="RefSeq" id="WP_227754863.1">
    <property type="nucleotide sequence ID" value="NZ_JAJAGH010000003.1"/>
</dbReference>
<comment type="similarity">
    <text evidence="6">Belongs to the ABC-4 integral membrane protein family.</text>
</comment>
<gene>
    <name evidence="8" type="ORF">OBO34_19855</name>
</gene>
<keyword evidence="4 6" id="KW-1133">Transmembrane helix</keyword>
<feature type="transmembrane region" description="Helical" evidence="6">
    <location>
        <begin position="283"/>
        <end position="306"/>
    </location>
</feature>
<dbReference type="InterPro" id="IPR027022">
    <property type="entry name" value="ABC_permease_BceB-typ"/>
</dbReference>
<dbReference type="PANTHER" id="PTHR46795:SF3">
    <property type="entry name" value="ABC TRANSPORTER PERMEASE"/>
    <property type="match status" value="1"/>
</dbReference>
<evidence type="ECO:0000313" key="8">
    <source>
        <dbReference type="EMBL" id="MCU7380570.1"/>
    </source>
</evidence>
<feature type="domain" description="ABC3 transporter permease C-terminal" evidence="7">
    <location>
        <begin position="60"/>
        <end position="171"/>
    </location>
</feature>
<comment type="subcellular location">
    <subcellularLocation>
        <location evidence="1 6">Cell membrane</location>
        <topology evidence="1 6">Multi-pass membrane protein</topology>
    </subcellularLocation>
</comment>
<keyword evidence="3 6" id="KW-0812">Transmembrane</keyword>
<dbReference type="EMBL" id="JAOSHN010000011">
    <property type="protein sequence ID" value="MCU7380570.1"/>
    <property type="molecule type" value="Genomic_DNA"/>
</dbReference>
<evidence type="ECO:0000259" key="7">
    <source>
        <dbReference type="Pfam" id="PF02687"/>
    </source>
</evidence>
<sequence>MLNKLAVRNARRSMGDYLIYLVTMAVIAALMFAFDSMIFSKDLVKLYREGGAMMAVMLSLATFFIIFIIAWLIHYIIRFMLEKRSRELGTYMLLGMTKKQISRLFMRENGVLGTAAFLLGLLPGLFFQQVLTSIIYSLFDKPYHLSLDFSGWGLLMTVCLYFLVYFFALLKNKKQFKKMNIHDLIYLDKQNEKLHKKTRKLSGIWLIVSLVYFAIFAVCLFTGAITLAAALPMVLGLIVCIYLFYIGLSGMLAAYIHRKGKRIYKGAGLFLLRQMASKIKTMSFTMGSLTILFTAAMIGCSIAMMFNDFQKTELDARLPFDVIVFSDKTDDDFSAQRDILRKENQVKEELVYRIYENGNDPVNQYLYDHLPYFDHVTPMKEKKPEYGQGEYFDYDTYMKLSDYNKLRRMLGYEAVRLKEDQYLIQTQDRDRDTLEGFASSQTLAAGGKHLRCQGISTIPFSQCGENGADYVLVVPDSAAAGMKPFYSLLAADLEGDAPQGLQEKLSALQDYEDEETGDMKMDITWGFGTNQVISMEDTVLVRTNLLEETRFVITAVSYPLLYIGIVFLCVAMTILSVQQLGDSAKYKFRYRVLSKLGLTEREINRVVLRQLLIYYLCPALAAAFLSGAVSVFASHKFIFYTGTHTPVLYYYGVSLVLFLAVYLLYFLATYIEFKKNITQD</sequence>
<evidence type="ECO:0000256" key="6">
    <source>
        <dbReference type="PIRNR" id="PIRNR018968"/>
    </source>
</evidence>
<evidence type="ECO:0000256" key="3">
    <source>
        <dbReference type="ARBA" id="ARBA00022692"/>
    </source>
</evidence>
<reference evidence="8" key="1">
    <citation type="submission" date="2022-09" db="EMBL/GenBank/DDBJ databases">
        <title>Culturomic study of gut microbiota in children with autism spectrum disorder.</title>
        <authorList>
            <person name="Efimov B.A."/>
            <person name="Chaplin A.V."/>
            <person name="Sokolova S.R."/>
            <person name="Pikina A.P."/>
            <person name="Korzhanova M."/>
            <person name="Belova V."/>
            <person name="Korostin D."/>
        </authorList>
    </citation>
    <scope>NUCLEOTIDE SEQUENCE</scope>
    <source>
        <strain evidence="8">ASD5510</strain>
    </source>
</reference>
<evidence type="ECO:0000256" key="2">
    <source>
        <dbReference type="ARBA" id="ARBA00022475"/>
    </source>
</evidence>
<dbReference type="InterPro" id="IPR003838">
    <property type="entry name" value="ABC3_permease_C"/>
</dbReference>
<dbReference type="PANTHER" id="PTHR46795">
    <property type="entry name" value="ABC TRANSPORTER PERMEASE-RELATED-RELATED"/>
    <property type="match status" value="1"/>
</dbReference>
<proteinExistence type="inferred from homology"/>
<feature type="transmembrane region" description="Helical" evidence="6">
    <location>
        <begin position="111"/>
        <end position="139"/>
    </location>
</feature>
<feature type="transmembrane region" description="Helical" evidence="6">
    <location>
        <begin position="611"/>
        <end position="633"/>
    </location>
</feature>
<keyword evidence="6" id="KW-0813">Transport</keyword>
<evidence type="ECO:0000256" key="5">
    <source>
        <dbReference type="ARBA" id="ARBA00023136"/>
    </source>
</evidence>
<accession>A0A9J6QYN4</accession>
<feature type="transmembrane region" description="Helical" evidence="6">
    <location>
        <begin position="17"/>
        <end position="39"/>
    </location>
</feature>
<feature type="transmembrane region" description="Helical" evidence="6">
    <location>
        <begin position="51"/>
        <end position="77"/>
    </location>
</feature>
<dbReference type="Proteomes" id="UP001065549">
    <property type="component" value="Unassembled WGS sequence"/>
</dbReference>
<organism evidence="8 9">
    <name type="scientific">Hominibacterium faecale</name>
    <dbReference type="NCBI Taxonomy" id="2839743"/>
    <lineage>
        <taxon>Bacteria</taxon>
        <taxon>Bacillati</taxon>
        <taxon>Bacillota</taxon>
        <taxon>Clostridia</taxon>
        <taxon>Peptostreptococcales</taxon>
        <taxon>Anaerovoracaceae</taxon>
        <taxon>Hominibacterium</taxon>
    </lineage>
</organism>